<protein>
    <submittedName>
        <fullName evidence="3">Uncharacterized protein</fullName>
    </submittedName>
</protein>
<dbReference type="Proteomes" id="UP000002432">
    <property type="component" value="Chromosome"/>
</dbReference>
<proteinExistence type="predicted"/>
<dbReference type="AlphaFoldDB" id="Q1IRA0"/>
<dbReference type="RefSeq" id="WP_011522402.1">
    <property type="nucleotide sequence ID" value="NC_008009.1"/>
</dbReference>
<reference evidence="3 4" key="1">
    <citation type="journal article" date="2009" name="Appl. Environ. Microbiol.">
        <title>Three genomes from the phylum Acidobacteria provide insight into the lifestyles of these microorganisms in soils.</title>
        <authorList>
            <person name="Ward N.L."/>
            <person name="Challacombe J.F."/>
            <person name="Janssen P.H."/>
            <person name="Henrissat B."/>
            <person name="Coutinho P.M."/>
            <person name="Wu M."/>
            <person name="Xie G."/>
            <person name="Haft D.H."/>
            <person name="Sait M."/>
            <person name="Badger J."/>
            <person name="Barabote R.D."/>
            <person name="Bradley B."/>
            <person name="Brettin T.S."/>
            <person name="Brinkac L.M."/>
            <person name="Bruce D."/>
            <person name="Creasy T."/>
            <person name="Daugherty S.C."/>
            <person name="Davidsen T.M."/>
            <person name="DeBoy R.T."/>
            <person name="Detter J.C."/>
            <person name="Dodson R.J."/>
            <person name="Durkin A.S."/>
            <person name="Ganapathy A."/>
            <person name="Gwinn-Giglio M."/>
            <person name="Han C.S."/>
            <person name="Khouri H."/>
            <person name="Kiss H."/>
            <person name="Kothari S.P."/>
            <person name="Madupu R."/>
            <person name="Nelson K.E."/>
            <person name="Nelson W.C."/>
            <person name="Paulsen I."/>
            <person name="Penn K."/>
            <person name="Ren Q."/>
            <person name="Rosovitz M.J."/>
            <person name="Selengut J.D."/>
            <person name="Shrivastava S."/>
            <person name="Sullivan S.A."/>
            <person name="Tapia R."/>
            <person name="Thompson L.S."/>
            <person name="Watkins K.L."/>
            <person name="Yang Q."/>
            <person name="Yu C."/>
            <person name="Zafar N."/>
            <person name="Zhou L."/>
            <person name="Kuske C.R."/>
        </authorList>
    </citation>
    <scope>NUCLEOTIDE SEQUENCE [LARGE SCALE GENOMIC DNA]</scope>
    <source>
        <strain evidence="3 4">Ellin345</strain>
    </source>
</reference>
<keyword evidence="2" id="KW-0812">Transmembrane</keyword>
<dbReference type="EnsemblBacteria" id="ABF40600">
    <property type="protein sequence ID" value="ABF40600"/>
    <property type="gene ID" value="Acid345_1598"/>
</dbReference>
<evidence type="ECO:0000256" key="1">
    <source>
        <dbReference type="SAM" id="MobiDB-lite"/>
    </source>
</evidence>
<sequence>MDLYQEEEPKDRQSLVLLIVTVVAVVIGGIVLYFQFDAKSKKPEMGWYNIGTESVELKPSGYHAFSYRNVPPKFRIEVHASEPVSFGFVTPDTYGHYTSTIMQVDFAGLPCGGANAKDADLNCSTDSTKRYLLLTDAREDSVPEPPSKKARLQKASAPVDSTQPDNHIAVKMYDWRCVKYCENLPPSGS</sequence>
<evidence type="ECO:0000313" key="4">
    <source>
        <dbReference type="Proteomes" id="UP000002432"/>
    </source>
</evidence>
<evidence type="ECO:0000256" key="2">
    <source>
        <dbReference type="SAM" id="Phobius"/>
    </source>
</evidence>
<keyword evidence="2" id="KW-0472">Membrane</keyword>
<organism evidence="3 4">
    <name type="scientific">Koribacter versatilis (strain Ellin345)</name>
    <dbReference type="NCBI Taxonomy" id="204669"/>
    <lineage>
        <taxon>Bacteria</taxon>
        <taxon>Pseudomonadati</taxon>
        <taxon>Acidobacteriota</taxon>
        <taxon>Terriglobia</taxon>
        <taxon>Terriglobales</taxon>
        <taxon>Candidatus Korobacteraceae</taxon>
        <taxon>Candidatus Korobacter</taxon>
    </lineage>
</organism>
<keyword evidence="2" id="KW-1133">Transmembrane helix</keyword>
<dbReference type="HOGENOM" id="CLU_1432825_0_0_0"/>
<gene>
    <name evidence="3" type="ordered locus">Acid345_1598</name>
</gene>
<feature type="region of interest" description="Disordered" evidence="1">
    <location>
        <begin position="138"/>
        <end position="163"/>
    </location>
</feature>
<feature type="transmembrane region" description="Helical" evidence="2">
    <location>
        <begin position="15"/>
        <end position="36"/>
    </location>
</feature>
<dbReference type="EMBL" id="CP000360">
    <property type="protein sequence ID" value="ABF40600.1"/>
    <property type="molecule type" value="Genomic_DNA"/>
</dbReference>
<dbReference type="KEGG" id="aba:Acid345_1598"/>
<dbReference type="STRING" id="204669.Acid345_1598"/>
<name>Q1IRA0_KORVE</name>
<evidence type="ECO:0000313" key="3">
    <source>
        <dbReference type="EMBL" id="ABF40600.1"/>
    </source>
</evidence>
<keyword evidence="4" id="KW-1185">Reference proteome</keyword>
<accession>Q1IRA0</accession>